<dbReference type="GO" id="GO:0004864">
    <property type="term" value="F:protein phosphatase inhibitor activity"/>
    <property type="evidence" value="ECO:0007669"/>
    <property type="project" value="InterPro"/>
</dbReference>
<keyword evidence="5" id="KW-1185">Reference proteome</keyword>
<evidence type="ECO:0000313" key="5">
    <source>
        <dbReference type="Proteomes" id="UP000308768"/>
    </source>
</evidence>
<dbReference type="EMBL" id="NAJN01000080">
    <property type="protein sequence ID" value="TKA79907.1"/>
    <property type="molecule type" value="Genomic_DNA"/>
</dbReference>
<feature type="compositionally biased region" description="Basic and acidic residues" evidence="2">
    <location>
        <begin position="332"/>
        <end position="347"/>
    </location>
</feature>
<protein>
    <recommendedName>
        <fullName evidence="3">Phospholipase/carboxylesterase/thioesterase domain-containing protein</fullName>
    </recommendedName>
</protein>
<evidence type="ECO:0000259" key="3">
    <source>
        <dbReference type="Pfam" id="PF02230"/>
    </source>
</evidence>
<dbReference type="GO" id="GO:0009966">
    <property type="term" value="P:regulation of signal transduction"/>
    <property type="evidence" value="ECO:0007669"/>
    <property type="project" value="InterPro"/>
</dbReference>
<reference evidence="4 5" key="1">
    <citation type="submission" date="2017-03" db="EMBL/GenBank/DDBJ databases">
        <title>Genomes of endolithic fungi from Antarctica.</title>
        <authorList>
            <person name="Coleine C."/>
            <person name="Masonjones S."/>
            <person name="Stajich J.E."/>
        </authorList>
    </citation>
    <scope>NUCLEOTIDE SEQUENCE [LARGE SCALE GENOMIC DNA]</scope>
    <source>
        <strain evidence="4 5">CCFEE 5187</strain>
    </source>
</reference>
<comment type="similarity">
    <text evidence="1">Belongs to the AB hydrolase superfamily. AB hydrolase 2 family.</text>
</comment>
<evidence type="ECO:0000313" key="4">
    <source>
        <dbReference type="EMBL" id="TKA79907.1"/>
    </source>
</evidence>
<dbReference type="Pfam" id="PF02230">
    <property type="entry name" value="Abhydrolase_2"/>
    <property type="match status" value="1"/>
</dbReference>
<dbReference type="Gene3D" id="3.40.50.1820">
    <property type="entry name" value="alpha/beta hydrolase"/>
    <property type="match status" value="1"/>
</dbReference>
<dbReference type="InterPro" id="IPR029058">
    <property type="entry name" value="AB_hydrolase_fold"/>
</dbReference>
<dbReference type="OrthoDB" id="437457at2759"/>
<feature type="region of interest" description="Disordered" evidence="2">
    <location>
        <begin position="288"/>
        <end position="390"/>
    </location>
</feature>
<gene>
    <name evidence="4" type="ORF">B0A49_01109</name>
</gene>
<feature type="compositionally biased region" description="Polar residues" evidence="2">
    <location>
        <begin position="349"/>
        <end position="379"/>
    </location>
</feature>
<dbReference type="InterPro" id="IPR003140">
    <property type="entry name" value="PLipase/COase/thioEstase"/>
</dbReference>
<evidence type="ECO:0000256" key="1">
    <source>
        <dbReference type="ARBA" id="ARBA00006499"/>
    </source>
</evidence>
<feature type="compositionally biased region" description="Polar residues" evidence="2">
    <location>
        <begin position="305"/>
        <end position="330"/>
    </location>
</feature>
<dbReference type="GO" id="GO:0008474">
    <property type="term" value="F:palmitoyl-(protein) hydrolase activity"/>
    <property type="evidence" value="ECO:0007669"/>
    <property type="project" value="TreeGrafter"/>
</dbReference>
<dbReference type="Pfam" id="PF04979">
    <property type="entry name" value="IPP-2"/>
    <property type="match status" value="1"/>
</dbReference>
<dbReference type="InterPro" id="IPR050565">
    <property type="entry name" value="LYPA1-2/EST-like"/>
</dbReference>
<evidence type="ECO:0000256" key="2">
    <source>
        <dbReference type="SAM" id="MobiDB-lite"/>
    </source>
</evidence>
<dbReference type="PANTHER" id="PTHR10655">
    <property type="entry name" value="LYSOPHOSPHOLIPASE-RELATED"/>
    <property type="match status" value="1"/>
</dbReference>
<sequence length="549" mass="60732">MPGRLPTIADFASSSLTLTITPPPDSQPPTNVLVLFHGLGDTHTSFEKLGKQLNLPETACIAIRAPNPLPFDITGYHWGDDIVFEESSRKMDIDAGFLNATRLIDDDFIHGTLLGKCGYHPRNIMLLGYGQGALTALSVASCAQLSLRESMAENELGGVISIGGILPEHSPRALNPKCRTPILLCVGSVDSVLTPTAEKKLKEVFASVEVARYRRPGDGMPSNRDQMMPIMQFFARRLKSEVLLKDIKKAVEQVGDELPEAMTKATEAERTNECWKERYLEQLESTLGNHDDHDADIAQPGSGILKNSNSYQQTSPNTSVSPTSQRTPSVSHGDRPQLSHQMSEKEVVQMNTNINAGNATSRRNSSNPRGSMSRRQSGSEGFAHDENSPRLKWDEANLFLNEQQQDSTMKIDEPKTPYAKRYDPSEDEVELSALNADNLVVDELDAAKAHKKQPREDEIPGLDIGEPEMDQGEVLPADTEKRVSVDTAMTDADDDGHHGEELANMTAEEREKHRKFEAMRKKHYEMKNVKGLLGHSEDLDALDEQNGDR</sequence>
<proteinExistence type="inferred from homology"/>
<dbReference type="Proteomes" id="UP000308768">
    <property type="component" value="Unassembled WGS sequence"/>
</dbReference>
<dbReference type="AlphaFoldDB" id="A0A4U0XTC1"/>
<comment type="caution">
    <text evidence="4">The sequence shown here is derived from an EMBL/GenBank/DDBJ whole genome shotgun (WGS) entry which is preliminary data.</text>
</comment>
<name>A0A4U0XTC1_9PEZI</name>
<dbReference type="STRING" id="331657.A0A4U0XTC1"/>
<dbReference type="PANTHER" id="PTHR10655:SF67">
    <property type="entry name" value="PHOSPHOLIPASE_CARBOXYLESTERASE SUPERFAMILY (AFU_ORTHOLOGUE AFUA_5G09340)"/>
    <property type="match status" value="1"/>
</dbReference>
<dbReference type="InterPro" id="IPR007062">
    <property type="entry name" value="PPI-2"/>
</dbReference>
<dbReference type="SUPFAM" id="SSF53474">
    <property type="entry name" value="alpha/beta-Hydrolases"/>
    <property type="match status" value="1"/>
</dbReference>
<dbReference type="GO" id="GO:0005737">
    <property type="term" value="C:cytoplasm"/>
    <property type="evidence" value="ECO:0007669"/>
    <property type="project" value="TreeGrafter"/>
</dbReference>
<accession>A0A4U0XTC1</accession>
<feature type="region of interest" description="Disordered" evidence="2">
    <location>
        <begin position="448"/>
        <end position="510"/>
    </location>
</feature>
<dbReference type="GO" id="GO:0052689">
    <property type="term" value="F:carboxylic ester hydrolase activity"/>
    <property type="evidence" value="ECO:0007669"/>
    <property type="project" value="TreeGrafter"/>
</dbReference>
<feature type="domain" description="Phospholipase/carboxylesterase/thioesterase" evidence="3">
    <location>
        <begin position="26"/>
        <end position="234"/>
    </location>
</feature>
<feature type="compositionally biased region" description="Basic and acidic residues" evidence="2">
    <location>
        <begin position="495"/>
        <end position="510"/>
    </location>
</feature>
<organism evidence="4 5">
    <name type="scientific">Cryomyces minteri</name>
    <dbReference type="NCBI Taxonomy" id="331657"/>
    <lineage>
        <taxon>Eukaryota</taxon>
        <taxon>Fungi</taxon>
        <taxon>Dikarya</taxon>
        <taxon>Ascomycota</taxon>
        <taxon>Pezizomycotina</taxon>
        <taxon>Dothideomycetes</taxon>
        <taxon>Dothideomycetes incertae sedis</taxon>
        <taxon>Cryomyces</taxon>
    </lineage>
</organism>